<keyword evidence="4" id="KW-1185">Reference proteome</keyword>
<evidence type="ECO:0000256" key="1">
    <source>
        <dbReference type="SAM" id="Coils"/>
    </source>
</evidence>
<feature type="coiled-coil region" evidence="1">
    <location>
        <begin position="38"/>
        <end position="72"/>
    </location>
</feature>
<name>A0A1E3QFU1_LIPST</name>
<evidence type="ECO:0000256" key="2">
    <source>
        <dbReference type="SAM" id="MobiDB-lite"/>
    </source>
</evidence>
<evidence type="ECO:0000313" key="3">
    <source>
        <dbReference type="EMBL" id="ODQ76579.1"/>
    </source>
</evidence>
<dbReference type="Proteomes" id="UP000094385">
    <property type="component" value="Unassembled WGS sequence"/>
</dbReference>
<feature type="region of interest" description="Disordered" evidence="2">
    <location>
        <begin position="1"/>
        <end position="23"/>
    </location>
</feature>
<dbReference type="EMBL" id="KV454289">
    <property type="protein sequence ID" value="ODQ76579.1"/>
    <property type="molecule type" value="Genomic_DNA"/>
</dbReference>
<sequence length="123" mass="13330">MPEGINPEEPPLATPPATPAPAPAEEVILGEDGQPLSKKALKKLEAQREKERKKAEKAAKLAAEQAAKEANEVVSTIGVLLSCDPRNSVSNQRPFFDVSHSAGLLSWQIRKVAVNPEHFEDRS</sequence>
<accession>A0A1E3QFU1</accession>
<dbReference type="STRING" id="675824.A0A1E3QFU1"/>
<proteinExistence type="predicted"/>
<dbReference type="AlphaFoldDB" id="A0A1E3QFU1"/>
<keyword evidence="1" id="KW-0175">Coiled coil</keyword>
<reference evidence="3 4" key="1">
    <citation type="journal article" date="2016" name="Proc. Natl. Acad. Sci. U.S.A.">
        <title>Comparative genomics of biotechnologically important yeasts.</title>
        <authorList>
            <person name="Riley R."/>
            <person name="Haridas S."/>
            <person name="Wolfe K.H."/>
            <person name="Lopes M.R."/>
            <person name="Hittinger C.T."/>
            <person name="Goeker M."/>
            <person name="Salamov A.A."/>
            <person name="Wisecaver J.H."/>
            <person name="Long T.M."/>
            <person name="Calvey C.H."/>
            <person name="Aerts A.L."/>
            <person name="Barry K.W."/>
            <person name="Choi C."/>
            <person name="Clum A."/>
            <person name="Coughlan A.Y."/>
            <person name="Deshpande S."/>
            <person name="Douglass A.P."/>
            <person name="Hanson S.J."/>
            <person name="Klenk H.-P."/>
            <person name="LaButti K.M."/>
            <person name="Lapidus A."/>
            <person name="Lindquist E.A."/>
            <person name="Lipzen A.M."/>
            <person name="Meier-Kolthoff J.P."/>
            <person name="Ohm R.A."/>
            <person name="Otillar R.P."/>
            <person name="Pangilinan J.L."/>
            <person name="Peng Y."/>
            <person name="Rokas A."/>
            <person name="Rosa C.A."/>
            <person name="Scheuner C."/>
            <person name="Sibirny A.A."/>
            <person name="Slot J.C."/>
            <person name="Stielow J.B."/>
            <person name="Sun H."/>
            <person name="Kurtzman C.P."/>
            <person name="Blackwell M."/>
            <person name="Grigoriev I.V."/>
            <person name="Jeffries T.W."/>
        </authorList>
    </citation>
    <scope>NUCLEOTIDE SEQUENCE [LARGE SCALE GENOMIC DNA]</scope>
    <source>
        <strain evidence="3 4">NRRL Y-11557</strain>
    </source>
</reference>
<protein>
    <submittedName>
        <fullName evidence="3">Uncharacterized protein</fullName>
    </submittedName>
</protein>
<evidence type="ECO:0000313" key="4">
    <source>
        <dbReference type="Proteomes" id="UP000094385"/>
    </source>
</evidence>
<organism evidence="3 4">
    <name type="scientific">Lipomyces starkeyi NRRL Y-11557</name>
    <dbReference type="NCBI Taxonomy" id="675824"/>
    <lineage>
        <taxon>Eukaryota</taxon>
        <taxon>Fungi</taxon>
        <taxon>Dikarya</taxon>
        <taxon>Ascomycota</taxon>
        <taxon>Saccharomycotina</taxon>
        <taxon>Lipomycetes</taxon>
        <taxon>Lipomycetales</taxon>
        <taxon>Lipomycetaceae</taxon>
        <taxon>Lipomyces</taxon>
    </lineage>
</organism>
<gene>
    <name evidence="3" type="ORF">LIPSTDRAFT_114952</name>
</gene>
<feature type="compositionally biased region" description="Pro residues" evidence="2">
    <location>
        <begin position="8"/>
        <end position="22"/>
    </location>
</feature>